<proteinExistence type="predicted"/>
<reference evidence="1" key="1">
    <citation type="submission" date="2012-02" db="EMBL/GenBank/DDBJ databases">
        <title>The complete genome of Solitalea canadensis DSM 3403.</title>
        <authorList>
            <consortium name="US DOE Joint Genome Institute (JGI-PGF)"/>
            <person name="Lucas S."/>
            <person name="Copeland A."/>
            <person name="Lapidus A."/>
            <person name="Glavina del Rio T."/>
            <person name="Dalin E."/>
            <person name="Tice H."/>
            <person name="Bruce D."/>
            <person name="Goodwin L."/>
            <person name="Pitluck S."/>
            <person name="Peters L."/>
            <person name="Ovchinnikova G."/>
            <person name="Lu M."/>
            <person name="Kyrpides N."/>
            <person name="Mavromatis K."/>
            <person name="Ivanova N."/>
            <person name="Brettin T."/>
            <person name="Detter J.C."/>
            <person name="Han C."/>
            <person name="Larimer F."/>
            <person name="Land M."/>
            <person name="Hauser L."/>
            <person name="Markowitz V."/>
            <person name="Cheng J.-F."/>
            <person name="Hugenholtz P."/>
            <person name="Woyke T."/>
            <person name="Wu D."/>
            <person name="Spring S."/>
            <person name="Schroeder M."/>
            <person name="Kopitz M."/>
            <person name="Brambilla E."/>
            <person name="Klenk H.-P."/>
            <person name="Eisen J.A."/>
        </authorList>
    </citation>
    <scope>NUCLEOTIDE SEQUENCE</scope>
    <source>
        <strain evidence="1">DSM 3403</strain>
    </source>
</reference>
<dbReference type="KEGG" id="scn:Solca_2620"/>
<dbReference type="EMBL" id="CP003349">
    <property type="protein sequence ID" value="AFD07654.1"/>
    <property type="molecule type" value="Genomic_DNA"/>
</dbReference>
<dbReference type="STRING" id="929556.Solca_2620"/>
<dbReference type="RefSeq" id="WP_014680881.1">
    <property type="nucleotide sequence ID" value="NC_017770.1"/>
</dbReference>
<accession>H8KUV4</accession>
<dbReference type="AlphaFoldDB" id="H8KUV4"/>
<protein>
    <recommendedName>
        <fullName evidence="3">Lipoprotein</fullName>
    </recommendedName>
</protein>
<name>H8KUV4_SOLCM</name>
<evidence type="ECO:0008006" key="3">
    <source>
        <dbReference type="Google" id="ProtNLM"/>
    </source>
</evidence>
<organism evidence="1 2">
    <name type="scientific">Solitalea canadensis (strain ATCC 29591 / DSM 3403 / JCM 21819 / LMG 8368 / NBRC 15130 / NCIMB 12057 / USAM 9D)</name>
    <name type="common">Flexibacter canadensis</name>
    <dbReference type="NCBI Taxonomy" id="929556"/>
    <lineage>
        <taxon>Bacteria</taxon>
        <taxon>Pseudomonadati</taxon>
        <taxon>Bacteroidota</taxon>
        <taxon>Sphingobacteriia</taxon>
        <taxon>Sphingobacteriales</taxon>
        <taxon>Sphingobacteriaceae</taxon>
        <taxon>Solitalea</taxon>
    </lineage>
</organism>
<evidence type="ECO:0000313" key="1">
    <source>
        <dbReference type="EMBL" id="AFD07654.1"/>
    </source>
</evidence>
<evidence type="ECO:0000313" key="2">
    <source>
        <dbReference type="Proteomes" id="UP000007590"/>
    </source>
</evidence>
<sequence>MKTKNILKSLILVTTGIMLFASCRKEVDGPTPVVDPYESVKADGTLRYSGGGRIDFQNNNDSLFTYRDKGMLFGNAKQKFGWSTMDGMKFFFLEFEGRPDSVGPKKSATIYSKDVNIEPVRVDCAKAEVIKVESGKVWIIYQQAPEKAVGYIVQKF</sequence>
<dbReference type="Proteomes" id="UP000007590">
    <property type="component" value="Chromosome"/>
</dbReference>
<dbReference type="HOGENOM" id="CLU_1685428_0_0_10"/>
<keyword evidence="2" id="KW-1185">Reference proteome</keyword>
<gene>
    <name evidence="1" type="ordered locus">Solca_2620</name>
</gene>
<dbReference type="PROSITE" id="PS51257">
    <property type="entry name" value="PROKAR_LIPOPROTEIN"/>
    <property type="match status" value="1"/>
</dbReference>